<protein>
    <submittedName>
        <fullName evidence="1">15127_t:CDS:1</fullName>
    </submittedName>
</protein>
<organism evidence="1 2">
    <name type="scientific">Cetraspora pellucida</name>
    <dbReference type="NCBI Taxonomy" id="1433469"/>
    <lineage>
        <taxon>Eukaryota</taxon>
        <taxon>Fungi</taxon>
        <taxon>Fungi incertae sedis</taxon>
        <taxon>Mucoromycota</taxon>
        <taxon>Glomeromycotina</taxon>
        <taxon>Glomeromycetes</taxon>
        <taxon>Diversisporales</taxon>
        <taxon>Gigasporaceae</taxon>
        <taxon>Cetraspora</taxon>
    </lineage>
</organism>
<name>A0ACA9PG94_9GLOM</name>
<gene>
    <name evidence="1" type="ORF">SPELUC_LOCUS11647</name>
</gene>
<dbReference type="Proteomes" id="UP000789366">
    <property type="component" value="Unassembled WGS sequence"/>
</dbReference>
<dbReference type="EMBL" id="CAJVPW010025273">
    <property type="protein sequence ID" value="CAG8708076.1"/>
    <property type="molecule type" value="Genomic_DNA"/>
</dbReference>
<keyword evidence="2" id="KW-1185">Reference proteome</keyword>
<evidence type="ECO:0000313" key="1">
    <source>
        <dbReference type="EMBL" id="CAG8708076.1"/>
    </source>
</evidence>
<evidence type="ECO:0000313" key="2">
    <source>
        <dbReference type="Proteomes" id="UP000789366"/>
    </source>
</evidence>
<accession>A0ACA9PG94</accession>
<proteinExistence type="predicted"/>
<comment type="caution">
    <text evidence="1">The sequence shown here is derived from an EMBL/GenBank/DDBJ whole genome shotgun (WGS) entry which is preliminary data.</text>
</comment>
<sequence>MLKRSEFDYINFDPNPSDTCMETRPFIPSIIQNSIISNEQYTEESDEGHLFKGCSEDDEATLYLYQHDEDFSLSCQRSPPSMLLMQRSPPSTLLVQRSPTSMLLMQRSKKRSCNDPSMILSSCCESNEFTRESFYGNQLVKEFIKKLDEINCCDKHEAEFVSIS</sequence>
<reference evidence="1" key="1">
    <citation type="submission" date="2021-06" db="EMBL/GenBank/DDBJ databases">
        <authorList>
            <person name="Kallberg Y."/>
            <person name="Tangrot J."/>
            <person name="Rosling A."/>
        </authorList>
    </citation>
    <scope>NUCLEOTIDE SEQUENCE</scope>
    <source>
        <strain evidence="1">28 12/20/2015</strain>
    </source>
</reference>